<comment type="caution">
    <text evidence="3">The sequence shown here is derived from an EMBL/GenBank/DDBJ whole genome shotgun (WGS) entry which is preliminary data.</text>
</comment>
<organism evidence="3 4">
    <name type="scientific">Heracleum sosnowskyi</name>
    <dbReference type="NCBI Taxonomy" id="360622"/>
    <lineage>
        <taxon>Eukaryota</taxon>
        <taxon>Viridiplantae</taxon>
        <taxon>Streptophyta</taxon>
        <taxon>Embryophyta</taxon>
        <taxon>Tracheophyta</taxon>
        <taxon>Spermatophyta</taxon>
        <taxon>Magnoliopsida</taxon>
        <taxon>eudicotyledons</taxon>
        <taxon>Gunneridae</taxon>
        <taxon>Pentapetalae</taxon>
        <taxon>asterids</taxon>
        <taxon>campanulids</taxon>
        <taxon>Apiales</taxon>
        <taxon>Apiaceae</taxon>
        <taxon>Apioideae</taxon>
        <taxon>apioid superclade</taxon>
        <taxon>Tordylieae</taxon>
        <taxon>Tordyliinae</taxon>
        <taxon>Heracleum</taxon>
    </lineage>
</organism>
<evidence type="ECO:0000256" key="1">
    <source>
        <dbReference type="SAM" id="MobiDB-lite"/>
    </source>
</evidence>
<dbReference type="Pfam" id="PF05678">
    <property type="entry name" value="VQ"/>
    <property type="match status" value="1"/>
</dbReference>
<dbReference type="InterPro" id="IPR008889">
    <property type="entry name" value="VQ"/>
</dbReference>
<dbReference type="InterPro" id="IPR039335">
    <property type="entry name" value="SIB1/2"/>
</dbReference>
<dbReference type="AlphaFoldDB" id="A0AAD8HGV8"/>
<protein>
    <submittedName>
        <fullName evidence="3">VQ domain-containing protein</fullName>
    </submittedName>
</protein>
<sequence>MDKPLAIHDKKTTKPKHRQNSQKSKKKLQQDPTNAPVKVVYIGNPVNFNSSASEFRSLVQQLTGKHSRASDNGVGGLERQESVVDSGHASMDQVKDPENIVVADHETEEIASSSSLNCPTTTSNHNSDLLDIVGHQAVHNDNVYDMPDQMLDNYLPPDFCDYLHDINWNTG</sequence>
<keyword evidence="4" id="KW-1185">Reference proteome</keyword>
<feature type="compositionally biased region" description="Basic residues" evidence="1">
    <location>
        <begin position="13"/>
        <end position="27"/>
    </location>
</feature>
<dbReference type="PANTHER" id="PTHR33624">
    <property type="entry name" value="SIGMA FACTOR BINDING PROTEIN 1, CHLOROPLASTIC"/>
    <property type="match status" value="1"/>
</dbReference>
<accession>A0AAD8HGV8</accession>
<dbReference type="EMBL" id="JAUIZM010000009">
    <property type="protein sequence ID" value="KAK1365998.1"/>
    <property type="molecule type" value="Genomic_DNA"/>
</dbReference>
<feature type="compositionally biased region" description="Basic and acidic residues" evidence="1">
    <location>
        <begin position="1"/>
        <end position="12"/>
    </location>
</feature>
<evidence type="ECO:0000313" key="3">
    <source>
        <dbReference type="EMBL" id="KAK1365998.1"/>
    </source>
</evidence>
<evidence type="ECO:0000313" key="4">
    <source>
        <dbReference type="Proteomes" id="UP001237642"/>
    </source>
</evidence>
<reference evidence="3" key="1">
    <citation type="submission" date="2023-02" db="EMBL/GenBank/DDBJ databases">
        <title>Genome of toxic invasive species Heracleum sosnowskyi carries increased number of genes despite the absence of recent whole-genome duplications.</title>
        <authorList>
            <person name="Schelkunov M."/>
            <person name="Shtratnikova V."/>
            <person name="Makarenko M."/>
            <person name="Klepikova A."/>
            <person name="Omelchenko D."/>
            <person name="Novikova G."/>
            <person name="Obukhova E."/>
            <person name="Bogdanov V."/>
            <person name="Penin A."/>
            <person name="Logacheva M."/>
        </authorList>
    </citation>
    <scope>NUCLEOTIDE SEQUENCE</scope>
    <source>
        <strain evidence="3">Hsosn_3</strain>
        <tissue evidence="3">Leaf</tissue>
    </source>
</reference>
<feature type="region of interest" description="Disordered" evidence="1">
    <location>
        <begin position="1"/>
        <end position="35"/>
    </location>
</feature>
<dbReference type="PANTHER" id="PTHR33624:SF2">
    <property type="entry name" value="SIGMA FACTOR BINDING PROTEIN 1, CHLOROPLASTIC"/>
    <property type="match status" value="1"/>
</dbReference>
<evidence type="ECO:0000259" key="2">
    <source>
        <dbReference type="Pfam" id="PF05678"/>
    </source>
</evidence>
<name>A0AAD8HGV8_9APIA</name>
<gene>
    <name evidence="3" type="ORF">POM88_041559</name>
</gene>
<feature type="domain" description="VQ" evidence="2">
    <location>
        <begin position="49"/>
        <end position="67"/>
    </location>
</feature>
<reference evidence="3" key="2">
    <citation type="submission" date="2023-05" db="EMBL/GenBank/DDBJ databases">
        <authorList>
            <person name="Schelkunov M.I."/>
        </authorList>
    </citation>
    <scope>NUCLEOTIDE SEQUENCE</scope>
    <source>
        <strain evidence="3">Hsosn_3</strain>
        <tissue evidence="3">Leaf</tissue>
    </source>
</reference>
<proteinExistence type="predicted"/>
<dbReference type="Proteomes" id="UP001237642">
    <property type="component" value="Unassembled WGS sequence"/>
</dbReference>